<evidence type="ECO:0000256" key="2">
    <source>
        <dbReference type="ARBA" id="ARBA00022692"/>
    </source>
</evidence>
<dbReference type="EMBL" id="CAXKWB010006525">
    <property type="protein sequence ID" value="CAL4083163.1"/>
    <property type="molecule type" value="Genomic_DNA"/>
</dbReference>
<feature type="domain" description="Major facilitator superfamily (MFS) profile" evidence="6">
    <location>
        <begin position="47"/>
        <end position="493"/>
    </location>
</feature>
<protein>
    <recommendedName>
        <fullName evidence="6">Major facilitator superfamily (MFS) profile domain-containing protein</fullName>
    </recommendedName>
</protein>
<evidence type="ECO:0000256" key="4">
    <source>
        <dbReference type="ARBA" id="ARBA00023136"/>
    </source>
</evidence>
<dbReference type="InterPro" id="IPR020846">
    <property type="entry name" value="MFS_dom"/>
</dbReference>
<dbReference type="InterPro" id="IPR036259">
    <property type="entry name" value="MFS_trans_sf"/>
</dbReference>
<feature type="transmembrane region" description="Helical" evidence="5">
    <location>
        <begin position="382"/>
        <end position="401"/>
    </location>
</feature>
<dbReference type="SUPFAM" id="SSF103473">
    <property type="entry name" value="MFS general substrate transporter"/>
    <property type="match status" value="1"/>
</dbReference>
<evidence type="ECO:0000313" key="8">
    <source>
        <dbReference type="Proteomes" id="UP001497623"/>
    </source>
</evidence>
<evidence type="ECO:0000256" key="1">
    <source>
        <dbReference type="ARBA" id="ARBA00004141"/>
    </source>
</evidence>
<feature type="transmembrane region" description="Helical" evidence="5">
    <location>
        <begin position="193"/>
        <end position="216"/>
    </location>
</feature>
<keyword evidence="3 5" id="KW-1133">Transmembrane helix</keyword>
<gene>
    <name evidence="7" type="ORF">MNOR_LOCUS12096</name>
</gene>
<feature type="transmembrane region" description="Helical" evidence="5">
    <location>
        <begin position="440"/>
        <end position="461"/>
    </location>
</feature>
<organism evidence="7 8">
    <name type="scientific">Meganyctiphanes norvegica</name>
    <name type="common">Northern krill</name>
    <name type="synonym">Thysanopoda norvegica</name>
    <dbReference type="NCBI Taxonomy" id="48144"/>
    <lineage>
        <taxon>Eukaryota</taxon>
        <taxon>Metazoa</taxon>
        <taxon>Ecdysozoa</taxon>
        <taxon>Arthropoda</taxon>
        <taxon>Crustacea</taxon>
        <taxon>Multicrustacea</taxon>
        <taxon>Malacostraca</taxon>
        <taxon>Eumalacostraca</taxon>
        <taxon>Eucarida</taxon>
        <taxon>Euphausiacea</taxon>
        <taxon>Euphausiidae</taxon>
        <taxon>Meganyctiphanes</taxon>
    </lineage>
</organism>
<dbReference type="GO" id="GO:0022857">
    <property type="term" value="F:transmembrane transporter activity"/>
    <property type="evidence" value="ECO:0007669"/>
    <property type="project" value="InterPro"/>
</dbReference>
<feature type="transmembrane region" description="Helical" evidence="5">
    <location>
        <begin position="324"/>
        <end position="342"/>
    </location>
</feature>
<evidence type="ECO:0000259" key="6">
    <source>
        <dbReference type="PROSITE" id="PS50850"/>
    </source>
</evidence>
<keyword evidence="8" id="KW-1185">Reference proteome</keyword>
<feature type="transmembrane region" description="Helical" evidence="5">
    <location>
        <begin position="105"/>
        <end position="124"/>
    </location>
</feature>
<proteinExistence type="predicted"/>
<dbReference type="Pfam" id="PF00083">
    <property type="entry name" value="Sugar_tr"/>
    <property type="match status" value="1"/>
</dbReference>
<keyword evidence="2 5" id="KW-0812">Transmembrane</keyword>
<dbReference type="Gene3D" id="1.20.1250.20">
    <property type="entry name" value="MFS general substrate transporter like domains"/>
    <property type="match status" value="1"/>
</dbReference>
<feature type="transmembrane region" description="Helical" evidence="5">
    <location>
        <begin position="354"/>
        <end position="375"/>
    </location>
</feature>
<dbReference type="AlphaFoldDB" id="A0AAV2QES3"/>
<evidence type="ECO:0000256" key="5">
    <source>
        <dbReference type="SAM" id="Phobius"/>
    </source>
</evidence>
<feature type="transmembrane region" description="Helical" evidence="5">
    <location>
        <begin position="136"/>
        <end position="156"/>
    </location>
</feature>
<accession>A0AAV2QES3</accession>
<dbReference type="PROSITE" id="PS00216">
    <property type="entry name" value="SUGAR_TRANSPORT_1"/>
    <property type="match status" value="1"/>
</dbReference>
<evidence type="ECO:0000256" key="3">
    <source>
        <dbReference type="ARBA" id="ARBA00022989"/>
    </source>
</evidence>
<feature type="transmembrane region" description="Helical" evidence="5">
    <location>
        <begin position="407"/>
        <end position="428"/>
    </location>
</feature>
<dbReference type="InterPro" id="IPR005829">
    <property type="entry name" value="Sugar_transporter_CS"/>
</dbReference>
<dbReference type="Proteomes" id="UP001497623">
    <property type="component" value="Unassembled WGS sequence"/>
</dbReference>
<feature type="transmembrane region" description="Helical" evidence="5">
    <location>
        <begin position="162"/>
        <end position="181"/>
    </location>
</feature>
<comment type="caution">
    <text evidence="7">The sequence shown here is derived from an EMBL/GenBank/DDBJ whole genome shotgun (WGS) entry which is preliminary data.</text>
</comment>
<dbReference type="PANTHER" id="PTHR24064">
    <property type="entry name" value="SOLUTE CARRIER FAMILY 22 MEMBER"/>
    <property type="match status" value="1"/>
</dbReference>
<name>A0AAV2QES3_MEGNR</name>
<reference evidence="7 8" key="1">
    <citation type="submission" date="2024-05" db="EMBL/GenBank/DDBJ databases">
        <authorList>
            <person name="Wallberg A."/>
        </authorList>
    </citation>
    <scope>NUCLEOTIDE SEQUENCE [LARGE SCALE GENOMIC DNA]</scope>
</reference>
<keyword evidence="4 5" id="KW-0472">Membrane</keyword>
<comment type="subcellular location">
    <subcellularLocation>
        <location evidence="1">Membrane</location>
        <topology evidence="1">Multi-pass membrane protein</topology>
    </subcellularLocation>
</comment>
<feature type="transmembrane region" description="Helical" evidence="5">
    <location>
        <begin position="467"/>
        <end position="488"/>
    </location>
</feature>
<dbReference type="InterPro" id="IPR005828">
    <property type="entry name" value="MFS_sugar_transport-like"/>
</dbReference>
<dbReference type="GO" id="GO:0016020">
    <property type="term" value="C:membrane"/>
    <property type="evidence" value="ECO:0007669"/>
    <property type="project" value="UniProtKB-SubCell"/>
</dbReference>
<sequence>MPFFSLGGSFLNAPVDHWCAAPEHNPSHLHNLPRADQEGLSARGAQCTHIHRNTSVLSGIDLATLGGDILTDGAMLMPCKRWNYDTTTFSTTVTMEWDLVCSRAWLSPLFVSAYFIGTIIGDPLMGTLADRFGRRLVLQWCSIVFVVASVTSALASQYPLVLAGRFILGLIHAAGCGVTYVRAMEMCPSQYHTVIGLLLLVPFAVAGMLLGGLAYFIREWRLLQLCATAPAALGLLMLPWVFESPRWLMLQGRVDEAAEVLHKAARWQKVADFPSKVDLTSMLTTMRKQATSQLSLNSRSSSSSSSGLFGDLISLVGNRTMRRITLPMFAVWFCIGFAFWGMSLGGSVFGDDPFLYIVLTAGMEVPGYTAFNPLISRVGRKVILGSNFAICAAAIFGILIVPQEYSFILAMVGKLFITGCYNIVYLQASELFPTCVRSTGLNLSSLCARLASLLASLTVALMSGVAWWVPSMVFGICSTAGCFFTLLLPESKGMPLTDTFAEHELLYGSDRSEDDSTYNSTIEDEEACNNVQTTQKYCV</sequence>
<feature type="transmembrane region" description="Helical" evidence="5">
    <location>
        <begin position="222"/>
        <end position="242"/>
    </location>
</feature>
<dbReference type="PROSITE" id="PS50850">
    <property type="entry name" value="MFS"/>
    <property type="match status" value="1"/>
</dbReference>
<evidence type="ECO:0000313" key="7">
    <source>
        <dbReference type="EMBL" id="CAL4083163.1"/>
    </source>
</evidence>